<gene>
    <name evidence="8" type="ORF">PAPYR_343</name>
</gene>
<accession>A0ABQ8V0C1</accession>
<keyword evidence="3 7" id="KW-0812">Transmembrane</keyword>
<dbReference type="EMBL" id="JAPMOS010000001">
    <property type="protein sequence ID" value="KAJ4463084.1"/>
    <property type="molecule type" value="Genomic_DNA"/>
</dbReference>
<comment type="caution">
    <text evidence="8">The sequence shown here is derived from an EMBL/GenBank/DDBJ whole genome shotgun (WGS) entry which is preliminary data.</text>
</comment>
<comment type="subcellular location">
    <subcellularLocation>
        <location evidence="1">Membrane</location>
        <topology evidence="1">Multi-pass membrane protein</topology>
    </subcellularLocation>
</comment>
<dbReference type="Proteomes" id="UP001141327">
    <property type="component" value="Unassembled WGS sequence"/>
</dbReference>
<evidence type="ECO:0000256" key="7">
    <source>
        <dbReference type="SAM" id="Phobius"/>
    </source>
</evidence>
<feature type="transmembrane region" description="Helical" evidence="7">
    <location>
        <begin position="82"/>
        <end position="102"/>
    </location>
</feature>
<evidence type="ECO:0000256" key="6">
    <source>
        <dbReference type="ARBA" id="ARBA00023136"/>
    </source>
</evidence>
<feature type="transmembrane region" description="Helical" evidence="7">
    <location>
        <begin position="108"/>
        <end position="129"/>
    </location>
</feature>
<sequence length="141" mass="16416">MAHMPTSLLVTRFVFTVFQLLLTLMTYMSMNTNILAAIPIKYTAAQYEAVQISMYTAISIAVLLLCVEFVGMFTISLLHPAVAVIDIIFHCFGSIFMIIFIVKELHYLFMWYNIIYSIMIPVLVEFFLFMRICAVQKREFW</sequence>
<keyword evidence="6 7" id="KW-0472">Membrane</keyword>
<evidence type="ECO:0000313" key="8">
    <source>
        <dbReference type="EMBL" id="KAJ4463084.1"/>
    </source>
</evidence>
<evidence type="ECO:0000256" key="1">
    <source>
        <dbReference type="ARBA" id="ARBA00004141"/>
    </source>
</evidence>
<name>A0ABQ8V0C1_9EUKA</name>
<keyword evidence="9" id="KW-1185">Reference proteome</keyword>
<evidence type="ECO:0000256" key="2">
    <source>
        <dbReference type="ARBA" id="ARBA00015652"/>
    </source>
</evidence>
<feature type="transmembrane region" description="Helical" evidence="7">
    <location>
        <begin position="52"/>
        <end position="75"/>
    </location>
</feature>
<evidence type="ECO:0000256" key="4">
    <source>
        <dbReference type="ARBA" id="ARBA00022794"/>
    </source>
</evidence>
<proteinExistence type="predicted"/>
<evidence type="ECO:0000313" key="9">
    <source>
        <dbReference type="Proteomes" id="UP001141327"/>
    </source>
</evidence>
<dbReference type="PANTHER" id="PTHR34341">
    <property type="entry name" value="TRANSMEMBRANE PROTEIN 107"/>
    <property type="match status" value="1"/>
</dbReference>
<protein>
    <recommendedName>
        <fullName evidence="2">Transmembrane protein 107</fullName>
    </recommendedName>
</protein>
<keyword evidence="4" id="KW-0970">Cilium biogenesis/degradation</keyword>
<reference evidence="8" key="1">
    <citation type="journal article" date="2022" name="bioRxiv">
        <title>Genomics of Preaxostyla Flagellates Illuminates Evolutionary Transitions and the Path Towards Mitochondrial Loss.</title>
        <authorList>
            <person name="Novak L.V.F."/>
            <person name="Treitli S.C."/>
            <person name="Pyrih J."/>
            <person name="Halakuc P."/>
            <person name="Pipaliya S.V."/>
            <person name="Vacek V."/>
            <person name="Brzon O."/>
            <person name="Soukal P."/>
            <person name="Eme L."/>
            <person name="Dacks J.B."/>
            <person name="Karnkowska A."/>
            <person name="Elias M."/>
            <person name="Hampl V."/>
        </authorList>
    </citation>
    <scope>NUCLEOTIDE SEQUENCE</scope>
    <source>
        <strain evidence="8">RCP-MX</strain>
    </source>
</reference>
<keyword evidence="5 7" id="KW-1133">Transmembrane helix</keyword>
<dbReference type="InterPro" id="IPR029248">
    <property type="entry name" value="TMEM107"/>
</dbReference>
<evidence type="ECO:0000256" key="3">
    <source>
        <dbReference type="ARBA" id="ARBA00022692"/>
    </source>
</evidence>
<evidence type="ECO:0000256" key="5">
    <source>
        <dbReference type="ARBA" id="ARBA00022989"/>
    </source>
</evidence>
<organism evidence="8 9">
    <name type="scientific">Paratrimastix pyriformis</name>
    <dbReference type="NCBI Taxonomy" id="342808"/>
    <lineage>
        <taxon>Eukaryota</taxon>
        <taxon>Metamonada</taxon>
        <taxon>Preaxostyla</taxon>
        <taxon>Paratrimastigidae</taxon>
        <taxon>Paratrimastix</taxon>
    </lineage>
</organism>
<dbReference type="PANTHER" id="PTHR34341:SF1">
    <property type="entry name" value="TRANSMEMBRANE PROTEIN 107"/>
    <property type="match status" value="1"/>
</dbReference>
<dbReference type="Pfam" id="PF14995">
    <property type="entry name" value="TMEM107"/>
    <property type="match status" value="1"/>
</dbReference>